<accession>K0ICA9</accession>
<dbReference type="GO" id="GO:0046872">
    <property type="term" value="F:metal ion binding"/>
    <property type="evidence" value="ECO:0007669"/>
    <property type="project" value="UniProtKB-KW"/>
</dbReference>
<dbReference type="STRING" id="1237085.Ngar_c20850"/>
<evidence type="ECO:0000259" key="6">
    <source>
        <dbReference type="Pfam" id="PF14464"/>
    </source>
</evidence>
<keyword evidence="2" id="KW-0479">Metal-binding</keyword>
<dbReference type="GO" id="GO:0006508">
    <property type="term" value="P:proteolysis"/>
    <property type="evidence" value="ECO:0007669"/>
    <property type="project" value="UniProtKB-KW"/>
</dbReference>
<evidence type="ECO:0000256" key="2">
    <source>
        <dbReference type="ARBA" id="ARBA00022723"/>
    </source>
</evidence>
<dbReference type="BioCyc" id="CNIT1237085:G1324-2083-MONOMER"/>
<dbReference type="Pfam" id="PF14464">
    <property type="entry name" value="Prok-JAB"/>
    <property type="match status" value="1"/>
</dbReference>
<feature type="domain" description="JAB" evidence="6">
    <location>
        <begin position="19"/>
        <end position="113"/>
    </location>
</feature>
<sequence length="137" mass="15140">MLVFKKREKVQRHVIITRQAADGIITWSKTHHPNEAILILQGRNTRDAVIVDGLVIPPFAQSGPFFSGFSVHDLPYTIPNVGTAHSHPGGSNRPSLEDLNHFSGYVSIIISHPYEDENIGAYDRSGNSLEIKIVDSV</sequence>
<protein>
    <submittedName>
        <fullName evidence="7">Putative Mov34/MPN/PAD-1 family protein</fullName>
    </submittedName>
</protein>
<keyword evidence="5" id="KW-0482">Metalloprotease</keyword>
<reference evidence="7 8" key="1">
    <citation type="journal article" date="2012" name="Environ. Microbiol.">
        <title>The genome of the ammonia-oxidizing Candidatus Nitrososphaera gargensis: insights into metabolic versatility and environmental adaptations.</title>
        <authorList>
            <person name="Spang A."/>
            <person name="Poehlein A."/>
            <person name="Offre P."/>
            <person name="Zumbragel S."/>
            <person name="Haider S."/>
            <person name="Rychlik N."/>
            <person name="Nowka B."/>
            <person name="Schmeisser C."/>
            <person name="Lebedeva E.V."/>
            <person name="Rattei T."/>
            <person name="Bohm C."/>
            <person name="Schmid M."/>
            <person name="Galushko A."/>
            <person name="Hatzenpichler R."/>
            <person name="Weinmaier T."/>
            <person name="Daniel R."/>
            <person name="Schleper C."/>
            <person name="Spieck E."/>
            <person name="Streit W."/>
            <person name="Wagner M."/>
        </authorList>
    </citation>
    <scope>NUCLEOTIDE SEQUENCE [LARGE SCALE GENOMIC DNA]</scope>
    <source>
        <strain evidence="8">Ga9.2</strain>
    </source>
</reference>
<proteinExistence type="predicted"/>
<evidence type="ECO:0000256" key="4">
    <source>
        <dbReference type="ARBA" id="ARBA00022833"/>
    </source>
</evidence>
<name>K0ICA9_NITGG</name>
<dbReference type="SUPFAM" id="SSF102712">
    <property type="entry name" value="JAB1/MPN domain"/>
    <property type="match status" value="1"/>
</dbReference>
<dbReference type="KEGG" id="nga:Ngar_c20850"/>
<evidence type="ECO:0000313" key="7">
    <source>
        <dbReference type="EMBL" id="AFU59016.1"/>
    </source>
</evidence>
<keyword evidence="3" id="KW-0378">Hydrolase</keyword>
<dbReference type="EMBL" id="CP002408">
    <property type="protein sequence ID" value="AFU59016.1"/>
    <property type="molecule type" value="Genomic_DNA"/>
</dbReference>
<dbReference type="InterPro" id="IPR028090">
    <property type="entry name" value="JAB_dom_prok"/>
</dbReference>
<dbReference type="InParanoid" id="K0ICA9"/>
<evidence type="ECO:0000256" key="1">
    <source>
        <dbReference type="ARBA" id="ARBA00022670"/>
    </source>
</evidence>
<keyword evidence="1" id="KW-0645">Protease</keyword>
<evidence type="ECO:0000256" key="5">
    <source>
        <dbReference type="ARBA" id="ARBA00023049"/>
    </source>
</evidence>
<evidence type="ECO:0000256" key="3">
    <source>
        <dbReference type="ARBA" id="ARBA00022801"/>
    </source>
</evidence>
<dbReference type="Proteomes" id="UP000008037">
    <property type="component" value="Chromosome"/>
</dbReference>
<evidence type="ECO:0000313" key="8">
    <source>
        <dbReference type="Proteomes" id="UP000008037"/>
    </source>
</evidence>
<keyword evidence="4" id="KW-0862">Zinc</keyword>
<keyword evidence="8" id="KW-1185">Reference proteome</keyword>
<gene>
    <name evidence="7" type="ordered locus">Ngar_c20850</name>
</gene>
<dbReference type="HOGENOM" id="CLU_116578_1_0_2"/>
<organism evidence="7 8">
    <name type="scientific">Nitrososphaera gargensis (strain Ga9.2)</name>
    <dbReference type="NCBI Taxonomy" id="1237085"/>
    <lineage>
        <taxon>Archaea</taxon>
        <taxon>Nitrososphaerota</taxon>
        <taxon>Nitrososphaeria</taxon>
        <taxon>Nitrososphaerales</taxon>
        <taxon>Nitrososphaeraceae</taxon>
        <taxon>Nitrososphaera</taxon>
    </lineage>
</organism>
<dbReference type="Gene3D" id="3.40.140.10">
    <property type="entry name" value="Cytidine Deaminase, domain 2"/>
    <property type="match status" value="1"/>
</dbReference>
<dbReference type="AlphaFoldDB" id="K0ICA9"/>
<dbReference type="GO" id="GO:0008237">
    <property type="term" value="F:metallopeptidase activity"/>
    <property type="evidence" value="ECO:0007669"/>
    <property type="project" value="UniProtKB-KW"/>
</dbReference>